<comment type="caution">
    <text evidence="9">The sequence shown here is derived from an EMBL/GenBank/DDBJ whole genome shotgun (WGS) entry which is preliminary data.</text>
</comment>
<feature type="transmembrane region" description="Helical" evidence="7">
    <location>
        <begin position="340"/>
        <end position="361"/>
    </location>
</feature>
<evidence type="ECO:0000256" key="6">
    <source>
        <dbReference type="ARBA" id="ARBA00023136"/>
    </source>
</evidence>
<evidence type="ECO:0000259" key="8">
    <source>
        <dbReference type="PROSITE" id="PS50850"/>
    </source>
</evidence>
<evidence type="ECO:0000256" key="7">
    <source>
        <dbReference type="SAM" id="Phobius"/>
    </source>
</evidence>
<name>A0ABV8FBZ0_9ACTN</name>
<evidence type="ECO:0000256" key="2">
    <source>
        <dbReference type="ARBA" id="ARBA00022448"/>
    </source>
</evidence>
<dbReference type="PANTHER" id="PTHR42718:SF47">
    <property type="entry name" value="METHYL VIOLOGEN RESISTANCE PROTEIN SMVA"/>
    <property type="match status" value="1"/>
</dbReference>
<dbReference type="Gene3D" id="1.20.1720.10">
    <property type="entry name" value="Multidrug resistance protein D"/>
    <property type="match status" value="2"/>
</dbReference>
<keyword evidence="3" id="KW-1003">Cell membrane</keyword>
<feature type="transmembrane region" description="Helical" evidence="7">
    <location>
        <begin position="170"/>
        <end position="194"/>
    </location>
</feature>
<feature type="transmembrane region" description="Helical" evidence="7">
    <location>
        <begin position="86"/>
        <end position="105"/>
    </location>
</feature>
<dbReference type="Pfam" id="PF07690">
    <property type="entry name" value="MFS_1"/>
    <property type="match status" value="1"/>
</dbReference>
<dbReference type="Proteomes" id="UP001595698">
    <property type="component" value="Unassembled WGS sequence"/>
</dbReference>
<feature type="transmembrane region" description="Helical" evidence="7">
    <location>
        <begin position="21"/>
        <end position="45"/>
    </location>
</feature>
<dbReference type="EMBL" id="JBHSBC010000046">
    <property type="protein sequence ID" value="MFC3985446.1"/>
    <property type="molecule type" value="Genomic_DNA"/>
</dbReference>
<feature type="domain" description="Major facilitator superfamily (MFS) profile" evidence="8">
    <location>
        <begin position="20"/>
        <end position="510"/>
    </location>
</feature>
<dbReference type="PROSITE" id="PS50850">
    <property type="entry name" value="MFS"/>
    <property type="match status" value="1"/>
</dbReference>
<gene>
    <name evidence="9" type="ORF">ACFOYY_35320</name>
</gene>
<keyword evidence="10" id="KW-1185">Reference proteome</keyword>
<feature type="transmembrane region" description="Helical" evidence="7">
    <location>
        <begin position="111"/>
        <end position="132"/>
    </location>
</feature>
<dbReference type="CDD" id="cd17321">
    <property type="entry name" value="MFS_MMR_MDR_like"/>
    <property type="match status" value="1"/>
</dbReference>
<evidence type="ECO:0000256" key="5">
    <source>
        <dbReference type="ARBA" id="ARBA00022989"/>
    </source>
</evidence>
<dbReference type="SUPFAM" id="SSF103473">
    <property type="entry name" value="MFS general substrate transporter"/>
    <property type="match status" value="1"/>
</dbReference>
<evidence type="ECO:0000256" key="3">
    <source>
        <dbReference type="ARBA" id="ARBA00022475"/>
    </source>
</evidence>
<proteinExistence type="predicted"/>
<evidence type="ECO:0000256" key="4">
    <source>
        <dbReference type="ARBA" id="ARBA00022692"/>
    </source>
</evidence>
<sequence>MHDETTKEAPPRAGRREWTGLAVLALPTLLVALDIGVLFLAVPHLSADLGTSSVEQLWIADVYGFLLAGFLITMGTLGDRVGRRRLLLIGGAAFGLASILAAYSGSPGMLIAARALLGVAGATLMPSTLALISNMFADAGQRGLAISLWAACQFGGAALGPVIGGVLLEHFWWGSVFLLGVPVMALLLVLAPLLLPEYRNPDAGRLDLVSVALSLATVLPLVYGVKELAVGDGTAPAVPLAALATGLLLGFVFVRRQLSLERPLLDLRLFAERSFGVVLVTMLLGGAMIAGTGLLVSQYLQSVLGLSPATAALWYAPMGLALAAGAVLSPALVRRMRPGTAIAGGLALSAAGFALVALTGGSGGPGGLALAVLGIAVIALGDGPLVSLGTGLVVGSVPPGRAGSAASISETSLHFGGTLGMALMGTVGAAVYRSHIAGALPAGLGDQAGQAGETLAGAVSVASGLPAEPAARLLAVSREAFTAGLNTVGAIGVVVFVCLAALTAATLRRP</sequence>
<protein>
    <submittedName>
        <fullName evidence="9">MFS transporter</fullName>
    </submittedName>
</protein>
<feature type="transmembrane region" description="Helical" evidence="7">
    <location>
        <begin position="413"/>
        <end position="432"/>
    </location>
</feature>
<feature type="transmembrane region" description="Helical" evidence="7">
    <location>
        <begin position="367"/>
        <end position="393"/>
    </location>
</feature>
<keyword evidence="6 7" id="KW-0472">Membrane</keyword>
<evidence type="ECO:0000313" key="10">
    <source>
        <dbReference type="Proteomes" id="UP001595698"/>
    </source>
</evidence>
<comment type="subcellular location">
    <subcellularLocation>
        <location evidence="1">Cell membrane</location>
        <topology evidence="1">Multi-pass membrane protein</topology>
    </subcellularLocation>
</comment>
<evidence type="ECO:0000313" key="9">
    <source>
        <dbReference type="EMBL" id="MFC3985446.1"/>
    </source>
</evidence>
<evidence type="ECO:0000256" key="1">
    <source>
        <dbReference type="ARBA" id="ARBA00004651"/>
    </source>
</evidence>
<dbReference type="InterPro" id="IPR036259">
    <property type="entry name" value="MFS_trans_sf"/>
</dbReference>
<feature type="transmembrane region" description="Helical" evidence="7">
    <location>
        <begin position="237"/>
        <end position="254"/>
    </location>
</feature>
<feature type="transmembrane region" description="Helical" evidence="7">
    <location>
        <begin position="57"/>
        <end position="74"/>
    </location>
</feature>
<keyword evidence="5 7" id="KW-1133">Transmembrane helix</keyword>
<feature type="transmembrane region" description="Helical" evidence="7">
    <location>
        <begin position="483"/>
        <end position="507"/>
    </location>
</feature>
<dbReference type="PANTHER" id="PTHR42718">
    <property type="entry name" value="MAJOR FACILITATOR SUPERFAMILY MULTIDRUG TRANSPORTER MFSC"/>
    <property type="match status" value="1"/>
</dbReference>
<organism evidence="9 10">
    <name type="scientific">Streptosporangium jomthongense</name>
    <dbReference type="NCBI Taxonomy" id="1193683"/>
    <lineage>
        <taxon>Bacteria</taxon>
        <taxon>Bacillati</taxon>
        <taxon>Actinomycetota</taxon>
        <taxon>Actinomycetes</taxon>
        <taxon>Streptosporangiales</taxon>
        <taxon>Streptosporangiaceae</taxon>
        <taxon>Streptosporangium</taxon>
    </lineage>
</organism>
<feature type="transmembrane region" description="Helical" evidence="7">
    <location>
        <begin position="206"/>
        <end position="225"/>
    </location>
</feature>
<dbReference type="InterPro" id="IPR020846">
    <property type="entry name" value="MFS_dom"/>
</dbReference>
<reference evidence="10" key="1">
    <citation type="journal article" date="2019" name="Int. J. Syst. Evol. Microbiol.">
        <title>The Global Catalogue of Microorganisms (GCM) 10K type strain sequencing project: providing services to taxonomists for standard genome sequencing and annotation.</title>
        <authorList>
            <consortium name="The Broad Institute Genomics Platform"/>
            <consortium name="The Broad Institute Genome Sequencing Center for Infectious Disease"/>
            <person name="Wu L."/>
            <person name="Ma J."/>
        </authorList>
    </citation>
    <scope>NUCLEOTIDE SEQUENCE [LARGE SCALE GENOMIC DNA]</scope>
    <source>
        <strain evidence="10">TBRC 7912</strain>
    </source>
</reference>
<dbReference type="InterPro" id="IPR011701">
    <property type="entry name" value="MFS"/>
</dbReference>
<feature type="transmembrane region" description="Helical" evidence="7">
    <location>
        <begin position="144"/>
        <end position="164"/>
    </location>
</feature>
<accession>A0ABV8FBZ0</accession>
<feature type="transmembrane region" description="Helical" evidence="7">
    <location>
        <begin position="312"/>
        <end position="333"/>
    </location>
</feature>
<keyword evidence="4 7" id="KW-0812">Transmembrane</keyword>
<dbReference type="RefSeq" id="WP_386195533.1">
    <property type="nucleotide sequence ID" value="NZ_JBHSBC010000046.1"/>
</dbReference>
<keyword evidence="2" id="KW-0813">Transport</keyword>
<feature type="transmembrane region" description="Helical" evidence="7">
    <location>
        <begin position="275"/>
        <end position="300"/>
    </location>
</feature>